<dbReference type="AlphaFoldDB" id="A0A8X6P8Z5"/>
<proteinExistence type="predicted"/>
<accession>A0A8X6P8Z5</accession>
<evidence type="ECO:0000313" key="1">
    <source>
        <dbReference type="EMBL" id="GFT52530.1"/>
    </source>
</evidence>
<gene>
    <name evidence="1" type="ORF">NPIL_170931</name>
</gene>
<evidence type="ECO:0000313" key="2">
    <source>
        <dbReference type="Proteomes" id="UP000887013"/>
    </source>
</evidence>
<dbReference type="Proteomes" id="UP000887013">
    <property type="component" value="Unassembled WGS sequence"/>
</dbReference>
<dbReference type="EMBL" id="BMAW01065920">
    <property type="protein sequence ID" value="GFT52530.1"/>
    <property type="molecule type" value="Genomic_DNA"/>
</dbReference>
<organism evidence="1 2">
    <name type="scientific">Nephila pilipes</name>
    <name type="common">Giant wood spider</name>
    <name type="synonym">Nephila maculata</name>
    <dbReference type="NCBI Taxonomy" id="299642"/>
    <lineage>
        <taxon>Eukaryota</taxon>
        <taxon>Metazoa</taxon>
        <taxon>Ecdysozoa</taxon>
        <taxon>Arthropoda</taxon>
        <taxon>Chelicerata</taxon>
        <taxon>Arachnida</taxon>
        <taxon>Araneae</taxon>
        <taxon>Araneomorphae</taxon>
        <taxon>Entelegynae</taxon>
        <taxon>Araneoidea</taxon>
        <taxon>Nephilidae</taxon>
        <taxon>Nephila</taxon>
    </lineage>
</organism>
<keyword evidence="2" id="KW-1185">Reference proteome</keyword>
<reference evidence="1" key="1">
    <citation type="submission" date="2020-08" db="EMBL/GenBank/DDBJ databases">
        <title>Multicomponent nature underlies the extraordinary mechanical properties of spider dragline silk.</title>
        <authorList>
            <person name="Kono N."/>
            <person name="Nakamura H."/>
            <person name="Mori M."/>
            <person name="Yoshida Y."/>
            <person name="Ohtoshi R."/>
            <person name="Malay A.D."/>
            <person name="Moran D.A.P."/>
            <person name="Tomita M."/>
            <person name="Numata K."/>
            <person name="Arakawa K."/>
        </authorList>
    </citation>
    <scope>NUCLEOTIDE SEQUENCE</scope>
</reference>
<name>A0A8X6P8Z5_NEPPI</name>
<protein>
    <submittedName>
        <fullName evidence="1">Uncharacterized protein</fullName>
    </submittedName>
</protein>
<comment type="caution">
    <text evidence="1">The sequence shown here is derived from an EMBL/GenBank/DDBJ whole genome shotgun (WGS) entry which is preliminary data.</text>
</comment>
<sequence>MDLYSSPASSPISSQEPMIQDYNSACLLRRKYEAEQKVMTACLSNRVTMIMASKNDPFFNEDNELYQREIQCYRETEEQLQLLVSTANSIPSCEITGCPHHYPQLDNENHSKKKSFFSRFTY</sequence>